<dbReference type="InterPro" id="IPR050430">
    <property type="entry name" value="Peptidase_S1"/>
</dbReference>
<evidence type="ECO:0000256" key="4">
    <source>
        <dbReference type="ARBA" id="ARBA00023157"/>
    </source>
</evidence>
<dbReference type="PANTHER" id="PTHR24276">
    <property type="entry name" value="POLYSERASE-RELATED"/>
    <property type="match status" value="1"/>
</dbReference>
<keyword evidence="3" id="KW-0720">Serine protease</keyword>
<reference evidence="6" key="1">
    <citation type="submission" date="2022-01" db="EMBL/GenBank/DDBJ databases">
        <authorList>
            <person name="King R."/>
        </authorList>
    </citation>
    <scope>NUCLEOTIDE SEQUENCE</scope>
</reference>
<dbReference type="InterPro" id="IPR009003">
    <property type="entry name" value="Peptidase_S1_PA"/>
</dbReference>
<dbReference type="GO" id="GO:0006508">
    <property type="term" value="P:proteolysis"/>
    <property type="evidence" value="ECO:0007669"/>
    <property type="project" value="UniProtKB-KW"/>
</dbReference>
<dbReference type="Pfam" id="PF00089">
    <property type="entry name" value="Trypsin"/>
    <property type="match status" value="1"/>
</dbReference>
<dbReference type="PANTHER" id="PTHR24276:SF91">
    <property type="entry name" value="AT26814P-RELATED"/>
    <property type="match status" value="1"/>
</dbReference>
<evidence type="ECO:0000313" key="7">
    <source>
        <dbReference type="Proteomes" id="UP001152799"/>
    </source>
</evidence>
<gene>
    <name evidence="6" type="ORF">CEUTPL_LOCUS8562</name>
</gene>
<dbReference type="SUPFAM" id="SSF50494">
    <property type="entry name" value="Trypsin-like serine proteases"/>
    <property type="match status" value="1"/>
</dbReference>
<evidence type="ECO:0000259" key="5">
    <source>
        <dbReference type="Pfam" id="PF00089"/>
    </source>
</evidence>
<organism evidence="6 7">
    <name type="scientific">Ceutorhynchus assimilis</name>
    <name type="common">cabbage seed weevil</name>
    <dbReference type="NCBI Taxonomy" id="467358"/>
    <lineage>
        <taxon>Eukaryota</taxon>
        <taxon>Metazoa</taxon>
        <taxon>Ecdysozoa</taxon>
        <taxon>Arthropoda</taxon>
        <taxon>Hexapoda</taxon>
        <taxon>Insecta</taxon>
        <taxon>Pterygota</taxon>
        <taxon>Neoptera</taxon>
        <taxon>Endopterygota</taxon>
        <taxon>Coleoptera</taxon>
        <taxon>Polyphaga</taxon>
        <taxon>Cucujiformia</taxon>
        <taxon>Curculionidae</taxon>
        <taxon>Ceutorhynchinae</taxon>
        <taxon>Ceutorhynchus</taxon>
    </lineage>
</organism>
<accession>A0A9N9QFC0</accession>
<protein>
    <recommendedName>
        <fullName evidence="5">Peptidase S1 domain-containing protein</fullName>
    </recommendedName>
</protein>
<dbReference type="EMBL" id="OU892280">
    <property type="protein sequence ID" value="CAG9768010.1"/>
    <property type="molecule type" value="Genomic_DNA"/>
</dbReference>
<dbReference type="Gene3D" id="2.40.10.10">
    <property type="entry name" value="Trypsin-like serine proteases"/>
    <property type="match status" value="1"/>
</dbReference>
<dbReference type="GO" id="GO:0004252">
    <property type="term" value="F:serine-type endopeptidase activity"/>
    <property type="evidence" value="ECO:0007669"/>
    <property type="project" value="InterPro"/>
</dbReference>
<keyword evidence="1" id="KW-0645">Protease</keyword>
<name>A0A9N9QFC0_9CUCU</name>
<feature type="domain" description="Peptidase S1" evidence="5">
    <location>
        <begin position="25"/>
        <end position="129"/>
    </location>
</feature>
<proteinExistence type="predicted"/>
<sequence>MYIPSVRAGSDLSDSGGTITNISNQFGYDIAILVFQNPITFSSTIQPVKLSTNNDILAPGMRGTVSGFGQISFSGPLSKLLKATQVTVKDFEWCKNQYHDEMFKHYQIPFTEMVFCAGGDMDNITDSCEVDFQFVLFENVSINFDLREIQEVLL</sequence>
<dbReference type="AlphaFoldDB" id="A0A9N9QFC0"/>
<dbReference type="InterPro" id="IPR043504">
    <property type="entry name" value="Peptidase_S1_PA_chymotrypsin"/>
</dbReference>
<keyword evidence="7" id="KW-1185">Reference proteome</keyword>
<evidence type="ECO:0000256" key="2">
    <source>
        <dbReference type="ARBA" id="ARBA00022801"/>
    </source>
</evidence>
<keyword evidence="4" id="KW-1015">Disulfide bond</keyword>
<evidence type="ECO:0000256" key="3">
    <source>
        <dbReference type="ARBA" id="ARBA00022825"/>
    </source>
</evidence>
<keyword evidence="2" id="KW-0378">Hydrolase</keyword>
<dbReference type="Proteomes" id="UP001152799">
    <property type="component" value="Chromosome 4"/>
</dbReference>
<evidence type="ECO:0000313" key="6">
    <source>
        <dbReference type="EMBL" id="CAG9768010.1"/>
    </source>
</evidence>
<dbReference type="InterPro" id="IPR001254">
    <property type="entry name" value="Trypsin_dom"/>
</dbReference>
<dbReference type="OrthoDB" id="10059102at2759"/>
<evidence type="ECO:0000256" key="1">
    <source>
        <dbReference type="ARBA" id="ARBA00022670"/>
    </source>
</evidence>